<dbReference type="AlphaFoldDB" id="A0A937XGC5"/>
<name>A0A937XGC5_UNCW3</name>
<keyword evidence="1" id="KW-0808">Transferase</keyword>
<evidence type="ECO:0000313" key="5">
    <source>
        <dbReference type="Proteomes" id="UP000779900"/>
    </source>
</evidence>
<accession>A0A937XGC5</accession>
<comment type="caution">
    <text evidence="4">The sequence shown here is derived from an EMBL/GenBank/DDBJ whole genome shotgun (WGS) entry which is preliminary data.</text>
</comment>
<dbReference type="InterPro" id="IPR028098">
    <property type="entry name" value="Glyco_trans_4-like_N"/>
</dbReference>
<evidence type="ECO:0000313" key="4">
    <source>
        <dbReference type="EMBL" id="MBM3331531.1"/>
    </source>
</evidence>
<evidence type="ECO:0000259" key="3">
    <source>
        <dbReference type="Pfam" id="PF13439"/>
    </source>
</evidence>
<dbReference type="PANTHER" id="PTHR46401">
    <property type="entry name" value="GLYCOSYLTRANSFERASE WBBK-RELATED"/>
    <property type="match status" value="1"/>
</dbReference>
<dbReference type="EMBL" id="VGIR01000033">
    <property type="protein sequence ID" value="MBM3331531.1"/>
    <property type="molecule type" value="Genomic_DNA"/>
</dbReference>
<evidence type="ECO:0000259" key="2">
    <source>
        <dbReference type="Pfam" id="PF00534"/>
    </source>
</evidence>
<proteinExistence type="predicted"/>
<dbReference type="Pfam" id="PF13439">
    <property type="entry name" value="Glyco_transf_4"/>
    <property type="match status" value="1"/>
</dbReference>
<feature type="domain" description="Glycosyl transferase family 1" evidence="2">
    <location>
        <begin position="180"/>
        <end position="334"/>
    </location>
</feature>
<feature type="domain" description="Glycosyltransferase subfamily 4-like N-terminal" evidence="3">
    <location>
        <begin position="16"/>
        <end position="162"/>
    </location>
</feature>
<dbReference type="Gene3D" id="3.40.50.2000">
    <property type="entry name" value="Glycogen Phosphorylase B"/>
    <property type="match status" value="2"/>
</dbReference>
<organism evidence="4 5">
    <name type="scientific">candidate division WOR-3 bacterium</name>
    <dbReference type="NCBI Taxonomy" id="2052148"/>
    <lineage>
        <taxon>Bacteria</taxon>
        <taxon>Bacteria division WOR-3</taxon>
    </lineage>
</organism>
<dbReference type="Proteomes" id="UP000779900">
    <property type="component" value="Unassembled WGS sequence"/>
</dbReference>
<dbReference type="Pfam" id="PF00534">
    <property type="entry name" value="Glycos_transf_1"/>
    <property type="match status" value="1"/>
</dbReference>
<gene>
    <name evidence="4" type="ORF">FJY68_06720</name>
</gene>
<dbReference type="CDD" id="cd03809">
    <property type="entry name" value="GT4_MtfB-like"/>
    <property type="match status" value="1"/>
</dbReference>
<evidence type="ECO:0000256" key="1">
    <source>
        <dbReference type="ARBA" id="ARBA00022679"/>
    </source>
</evidence>
<dbReference type="PANTHER" id="PTHR46401:SF2">
    <property type="entry name" value="GLYCOSYLTRANSFERASE WBBK-RELATED"/>
    <property type="match status" value="1"/>
</dbReference>
<dbReference type="GO" id="GO:0016757">
    <property type="term" value="F:glycosyltransferase activity"/>
    <property type="evidence" value="ECO:0007669"/>
    <property type="project" value="InterPro"/>
</dbReference>
<dbReference type="SUPFAM" id="SSF53756">
    <property type="entry name" value="UDP-Glycosyltransferase/glycogen phosphorylase"/>
    <property type="match status" value="1"/>
</dbReference>
<dbReference type="InterPro" id="IPR001296">
    <property type="entry name" value="Glyco_trans_1"/>
</dbReference>
<sequence>MRLLISAPFDASADAGISLYVRRVIPHLATRCQLTVLTPNPKLLSECGRVIAIPENVRFRIRRLTWVLTRLRAYCNGSYDALLCLTPAVPIAAPLPAIAVVHDLTPLKVRELNPITEKVSFWAGLQTLRCADWVVTDSHSTLEDLAAASILPRQRITVGYCGPGLLPSNAAADYAKQFIPYILYVGSHAPHKNVIRLIRSFARVVGTRNLKLVLVGDGSIEQLSHAARAISEEGLQSRVTLLNRVPDAHLSSLYKHCQLLACPSLYEGFGLPVLEAMLHGAPIVCSSVSSLPEVAGDAAILFDPLSVQDIADKLQALLDNPALATRLSEAGRHRADLFTWERTASAIYESVSALSAPSGRKR</sequence>
<dbReference type="GO" id="GO:0009103">
    <property type="term" value="P:lipopolysaccharide biosynthetic process"/>
    <property type="evidence" value="ECO:0007669"/>
    <property type="project" value="TreeGrafter"/>
</dbReference>
<protein>
    <submittedName>
        <fullName evidence="4">Glycosyltransferase family 4 protein</fullName>
    </submittedName>
</protein>
<reference evidence="4" key="1">
    <citation type="submission" date="2019-03" db="EMBL/GenBank/DDBJ databases">
        <title>Lake Tanganyika Metagenome-Assembled Genomes (MAGs).</title>
        <authorList>
            <person name="Tran P."/>
        </authorList>
    </citation>
    <scope>NUCLEOTIDE SEQUENCE</scope>
    <source>
        <strain evidence="4">K_DeepCast_150m_m2_040</strain>
    </source>
</reference>